<keyword evidence="9 10" id="KW-0539">Nucleus</keyword>
<gene>
    <name evidence="14" type="ORF">CAPTEDRAFT_224811</name>
</gene>
<dbReference type="OrthoDB" id="5771769at2759"/>
<evidence type="ECO:0000256" key="1">
    <source>
        <dbReference type="ARBA" id="ARBA00004123"/>
    </source>
</evidence>
<dbReference type="AlphaFoldDB" id="R7UN15"/>
<dbReference type="STRING" id="283909.R7UN15"/>
<keyword evidence="4 10" id="KW-0862">Zinc</keyword>
<reference evidence="14 16" key="2">
    <citation type="journal article" date="2013" name="Nature">
        <title>Insights into bilaterian evolution from three spiralian genomes.</title>
        <authorList>
            <person name="Simakov O."/>
            <person name="Marletaz F."/>
            <person name="Cho S.J."/>
            <person name="Edsinger-Gonzales E."/>
            <person name="Havlak P."/>
            <person name="Hellsten U."/>
            <person name="Kuo D.H."/>
            <person name="Larsson T."/>
            <person name="Lv J."/>
            <person name="Arendt D."/>
            <person name="Savage R."/>
            <person name="Osoegawa K."/>
            <person name="de Jong P."/>
            <person name="Grimwood J."/>
            <person name="Chapman J.A."/>
            <person name="Shapiro H."/>
            <person name="Aerts A."/>
            <person name="Otillar R.P."/>
            <person name="Terry A.Y."/>
            <person name="Boore J.L."/>
            <person name="Grigoriev I.V."/>
            <person name="Lindberg D.R."/>
            <person name="Seaver E.C."/>
            <person name="Weisblat D.A."/>
            <person name="Putnam N.H."/>
            <person name="Rokhsar D.S."/>
        </authorList>
    </citation>
    <scope>NUCLEOTIDE SEQUENCE</scope>
    <source>
        <strain evidence="14 16">I ESC-2004</strain>
    </source>
</reference>
<feature type="domain" description="NR LBD" evidence="13">
    <location>
        <begin position="117"/>
        <end position="358"/>
    </location>
</feature>
<keyword evidence="3 10" id="KW-0863">Zinc-finger</keyword>
<dbReference type="PANTHER" id="PTHR24083">
    <property type="entry name" value="NUCLEAR HORMONE RECEPTOR"/>
    <property type="match status" value="1"/>
</dbReference>
<feature type="compositionally biased region" description="Basic and acidic residues" evidence="11">
    <location>
        <begin position="107"/>
        <end position="117"/>
    </location>
</feature>
<accession>R7UN15</accession>
<dbReference type="SUPFAM" id="SSF48508">
    <property type="entry name" value="Nuclear receptor ligand-binding domain"/>
    <property type="match status" value="1"/>
</dbReference>
<evidence type="ECO:0000259" key="13">
    <source>
        <dbReference type="PROSITE" id="PS51843"/>
    </source>
</evidence>
<dbReference type="InterPro" id="IPR001723">
    <property type="entry name" value="Nuclear_hrmn_rcpt"/>
</dbReference>
<organism evidence="14">
    <name type="scientific">Capitella teleta</name>
    <name type="common">Polychaete worm</name>
    <dbReference type="NCBI Taxonomy" id="283909"/>
    <lineage>
        <taxon>Eukaryota</taxon>
        <taxon>Metazoa</taxon>
        <taxon>Spiralia</taxon>
        <taxon>Lophotrochozoa</taxon>
        <taxon>Annelida</taxon>
        <taxon>Polychaeta</taxon>
        <taxon>Sedentaria</taxon>
        <taxon>Scolecida</taxon>
        <taxon>Capitellidae</taxon>
        <taxon>Capitella</taxon>
    </lineage>
</organism>
<keyword evidence="5 10" id="KW-0805">Transcription regulation</keyword>
<evidence type="ECO:0000256" key="6">
    <source>
        <dbReference type="ARBA" id="ARBA00023125"/>
    </source>
</evidence>
<dbReference type="PRINTS" id="PR00545">
    <property type="entry name" value="RETINOIDXR"/>
</dbReference>
<feature type="region of interest" description="Disordered" evidence="11">
    <location>
        <begin position="91"/>
        <end position="129"/>
    </location>
</feature>
<dbReference type="EMBL" id="KB299856">
    <property type="protein sequence ID" value="ELU07483.1"/>
    <property type="molecule type" value="Genomic_DNA"/>
</dbReference>
<dbReference type="FunFam" id="3.30.50.10:FF:000019">
    <property type="entry name" value="Nuclear receptor subfamily 2 group E member"/>
    <property type="match status" value="1"/>
</dbReference>
<dbReference type="SMART" id="SM00430">
    <property type="entry name" value="HOLI"/>
    <property type="match status" value="1"/>
</dbReference>
<dbReference type="GO" id="GO:0043565">
    <property type="term" value="F:sequence-specific DNA binding"/>
    <property type="evidence" value="ECO:0007669"/>
    <property type="project" value="InterPro"/>
</dbReference>
<dbReference type="Pfam" id="PF00105">
    <property type="entry name" value="zf-C4"/>
    <property type="match status" value="1"/>
</dbReference>
<dbReference type="GO" id="GO:0032502">
    <property type="term" value="P:developmental process"/>
    <property type="evidence" value="ECO:0007669"/>
    <property type="project" value="UniProtKB-ARBA"/>
</dbReference>
<protein>
    <submittedName>
        <fullName evidence="14 15">Uncharacterized protein</fullName>
    </submittedName>
</protein>
<keyword evidence="8 10" id="KW-0675">Receptor</keyword>
<dbReference type="PROSITE" id="PS51843">
    <property type="entry name" value="NR_LBD"/>
    <property type="match status" value="1"/>
</dbReference>
<dbReference type="EnsemblMetazoa" id="CapteT224811">
    <property type="protein sequence ID" value="CapteP224811"/>
    <property type="gene ID" value="CapteG224811"/>
</dbReference>
<reference evidence="16" key="1">
    <citation type="submission" date="2012-12" db="EMBL/GenBank/DDBJ databases">
        <authorList>
            <person name="Hellsten U."/>
            <person name="Grimwood J."/>
            <person name="Chapman J.A."/>
            <person name="Shapiro H."/>
            <person name="Aerts A."/>
            <person name="Otillar R.P."/>
            <person name="Terry A.Y."/>
            <person name="Boore J.L."/>
            <person name="Simakov O."/>
            <person name="Marletaz F."/>
            <person name="Cho S.-J."/>
            <person name="Edsinger-Gonzales E."/>
            <person name="Havlak P."/>
            <person name="Kuo D.-H."/>
            <person name="Larsson T."/>
            <person name="Lv J."/>
            <person name="Arendt D."/>
            <person name="Savage R."/>
            <person name="Osoegawa K."/>
            <person name="de Jong P."/>
            <person name="Lindberg D.R."/>
            <person name="Seaver E.C."/>
            <person name="Weisblat D.A."/>
            <person name="Putnam N.H."/>
            <person name="Grigoriev I.V."/>
            <person name="Rokhsar D.S."/>
        </authorList>
    </citation>
    <scope>NUCLEOTIDE SEQUENCE</scope>
    <source>
        <strain evidence="16">I ESC-2004</strain>
    </source>
</reference>
<dbReference type="InterPro" id="IPR013088">
    <property type="entry name" value="Znf_NHR/GATA"/>
</dbReference>
<evidence type="ECO:0000313" key="15">
    <source>
        <dbReference type="EnsemblMetazoa" id="CapteP224811"/>
    </source>
</evidence>
<evidence type="ECO:0000256" key="7">
    <source>
        <dbReference type="ARBA" id="ARBA00023163"/>
    </source>
</evidence>
<dbReference type="InterPro" id="IPR000003">
    <property type="entry name" value="Retinoid-X_rcpt/HNF4"/>
</dbReference>
<evidence type="ECO:0000313" key="14">
    <source>
        <dbReference type="EMBL" id="ELU07483.1"/>
    </source>
</evidence>
<dbReference type="Pfam" id="PF00104">
    <property type="entry name" value="Hormone_recep"/>
    <property type="match status" value="1"/>
</dbReference>
<evidence type="ECO:0000256" key="8">
    <source>
        <dbReference type="ARBA" id="ARBA00023170"/>
    </source>
</evidence>
<dbReference type="InterPro" id="IPR050274">
    <property type="entry name" value="Nuclear_hormone_rcpt_NR2"/>
</dbReference>
<keyword evidence="2 10" id="KW-0479">Metal-binding</keyword>
<dbReference type="InterPro" id="IPR000536">
    <property type="entry name" value="Nucl_hrmn_rcpt_lig-bd"/>
</dbReference>
<feature type="domain" description="Nuclear receptor" evidence="12">
    <location>
        <begin position="16"/>
        <end position="95"/>
    </location>
</feature>
<proteinExistence type="inferred from homology"/>
<comment type="similarity">
    <text evidence="10">Belongs to the nuclear hormone receptor family.</text>
</comment>
<evidence type="ECO:0000313" key="16">
    <source>
        <dbReference type="Proteomes" id="UP000014760"/>
    </source>
</evidence>
<dbReference type="SUPFAM" id="SSF57716">
    <property type="entry name" value="Glucocorticoid receptor-like (DNA-binding domain)"/>
    <property type="match status" value="1"/>
</dbReference>
<dbReference type="PROSITE" id="PS51030">
    <property type="entry name" value="NUCLEAR_REC_DBD_2"/>
    <property type="match status" value="1"/>
</dbReference>
<evidence type="ECO:0000256" key="2">
    <source>
        <dbReference type="ARBA" id="ARBA00022723"/>
    </source>
</evidence>
<dbReference type="Gene3D" id="1.10.565.10">
    <property type="entry name" value="Retinoid X Receptor"/>
    <property type="match status" value="1"/>
</dbReference>
<comment type="subcellular location">
    <subcellularLocation>
        <location evidence="1 10">Nucleus</location>
    </subcellularLocation>
</comment>
<sequence>MFIGGMHRAVKYRLLDIPCKVCGDRSSGKHYGIYSCDGCSGFFKRSIHKNRVYTCKASGEKKGRCPMDKTHRNQCRACRLTQCFSADMNKDAVQHERGPRKSKNKLKNLDGSKKHDTPPQPSSTVKPFTVSSPDVPIDLSVKFDRPIVPVEVPSVSARMLFSIVSWVKQIPAFIALHHTDQITLLEETWKDLFLISLAQTACHLDIATLMENADTKLCNPLQVLRHRDVHSDINDRHLQVAHFVQEAKIVCDMILRMKRMAMDRTEFACLRAVVLFRQDISRLKDVRPVENLQDQAQMILAEYSILHHQNQSTRFGRLLLATPALRAIPASLVSRIFFRETVGNIPIERLVCDIYQNEKL</sequence>
<dbReference type="PROSITE" id="PS00031">
    <property type="entry name" value="NUCLEAR_REC_DBD_1"/>
    <property type="match status" value="1"/>
</dbReference>
<reference evidence="15" key="3">
    <citation type="submission" date="2015-06" db="UniProtKB">
        <authorList>
            <consortium name="EnsemblMetazoa"/>
        </authorList>
    </citation>
    <scope>IDENTIFICATION</scope>
</reference>
<dbReference type="InterPro" id="IPR035500">
    <property type="entry name" value="NHR-like_dom_sf"/>
</dbReference>
<dbReference type="SMART" id="SM00399">
    <property type="entry name" value="ZnF_C4"/>
    <property type="match status" value="1"/>
</dbReference>
<evidence type="ECO:0000259" key="12">
    <source>
        <dbReference type="PROSITE" id="PS51030"/>
    </source>
</evidence>
<dbReference type="Proteomes" id="UP000014760">
    <property type="component" value="Unassembled WGS sequence"/>
</dbReference>
<dbReference type="HOGENOM" id="CLU_007368_20_3_1"/>
<dbReference type="EMBL" id="AMQN01007050">
    <property type="status" value="NOT_ANNOTATED_CDS"/>
    <property type="molecule type" value="Genomic_DNA"/>
</dbReference>
<name>R7UN15_CAPTE</name>
<keyword evidence="7 10" id="KW-0804">Transcription</keyword>
<dbReference type="PRINTS" id="PR00398">
    <property type="entry name" value="STRDHORMONER"/>
</dbReference>
<dbReference type="InterPro" id="IPR001628">
    <property type="entry name" value="Znf_hrmn_rcpt"/>
</dbReference>
<dbReference type="GO" id="GO:0003707">
    <property type="term" value="F:nuclear steroid receptor activity"/>
    <property type="evidence" value="ECO:0007669"/>
    <property type="project" value="InterPro"/>
</dbReference>
<dbReference type="GO" id="GO:0008270">
    <property type="term" value="F:zinc ion binding"/>
    <property type="evidence" value="ECO:0007669"/>
    <property type="project" value="UniProtKB-KW"/>
</dbReference>
<dbReference type="Gene3D" id="3.30.50.10">
    <property type="entry name" value="Erythroid Transcription Factor GATA-1, subunit A"/>
    <property type="match status" value="1"/>
</dbReference>
<evidence type="ECO:0000256" key="3">
    <source>
        <dbReference type="ARBA" id="ARBA00022771"/>
    </source>
</evidence>
<evidence type="ECO:0000256" key="4">
    <source>
        <dbReference type="ARBA" id="ARBA00022833"/>
    </source>
</evidence>
<evidence type="ECO:0000256" key="11">
    <source>
        <dbReference type="SAM" id="MobiDB-lite"/>
    </source>
</evidence>
<evidence type="ECO:0000256" key="10">
    <source>
        <dbReference type="RuleBase" id="RU004334"/>
    </source>
</evidence>
<evidence type="ECO:0000256" key="5">
    <source>
        <dbReference type="ARBA" id="ARBA00023015"/>
    </source>
</evidence>
<dbReference type="PRINTS" id="PR00047">
    <property type="entry name" value="STROIDFINGER"/>
</dbReference>
<keyword evidence="16" id="KW-1185">Reference proteome</keyword>
<dbReference type="OMA" id="YQVQHNA"/>
<evidence type="ECO:0000256" key="9">
    <source>
        <dbReference type="ARBA" id="ARBA00023242"/>
    </source>
</evidence>
<dbReference type="GO" id="GO:0005634">
    <property type="term" value="C:nucleus"/>
    <property type="evidence" value="ECO:0007669"/>
    <property type="project" value="UniProtKB-SubCell"/>
</dbReference>
<keyword evidence="6 10" id="KW-0238">DNA-binding</keyword>